<evidence type="ECO:0000256" key="6">
    <source>
        <dbReference type="ARBA" id="ARBA00022989"/>
    </source>
</evidence>
<dbReference type="GO" id="GO:0031201">
    <property type="term" value="C:SNARE complex"/>
    <property type="evidence" value="ECO:0007669"/>
    <property type="project" value="TreeGrafter"/>
</dbReference>
<dbReference type="Pfam" id="PF05739">
    <property type="entry name" value="SNARE"/>
    <property type="match status" value="1"/>
</dbReference>
<evidence type="ECO:0000313" key="12">
    <source>
        <dbReference type="EMBL" id="KAF8407011.1"/>
    </source>
</evidence>
<dbReference type="OMA" id="EHNHNVV"/>
<name>A0A835DKL0_TETSI</name>
<protein>
    <recommendedName>
        <fullName evidence="11">t-SNARE coiled-coil homology domain-containing protein</fullName>
    </recommendedName>
</protein>
<evidence type="ECO:0000256" key="1">
    <source>
        <dbReference type="ARBA" id="ARBA00004211"/>
    </source>
</evidence>
<evidence type="ECO:0000256" key="8">
    <source>
        <dbReference type="ARBA" id="ARBA00023136"/>
    </source>
</evidence>
<dbReference type="GO" id="GO:0006888">
    <property type="term" value="P:endoplasmic reticulum to Golgi vesicle-mediated transport"/>
    <property type="evidence" value="ECO:0007669"/>
    <property type="project" value="TreeGrafter"/>
</dbReference>
<keyword evidence="13" id="KW-1185">Reference proteome</keyword>
<keyword evidence="7" id="KW-0175">Coiled coil</keyword>
<dbReference type="PROSITE" id="PS50192">
    <property type="entry name" value="T_SNARE"/>
    <property type="match status" value="1"/>
</dbReference>
<evidence type="ECO:0000256" key="7">
    <source>
        <dbReference type="ARBA" id="ARBA00023054"/>
    </source>
</evidence>
<feature type="region of interest" description="Disordered" evidence="9">
    <location>
        <begin position="191"/>
        <end position="219"/>
    </location>
</feature>
<dbReference type="InterPro" id="IPR000727">
    <property type="entry name" value="T_SNARE_dom"/>
</dbReference>
<keyword evidence="6 10" id="KW-1133">Transmembrane helix</keyword>
<gene>
    <name evidence="12" type="ORF">HHK36_006133</name>
</gene>
<dbReference type="EMBL" id="JABCRI010000004">
    <property type="protein sequence ID" value="KAF8407011.1"/>
    <property type="molecule type" value="Genomic_DNA"/>
</dbReference>
<keyword evidence="5" id="KW-0653">Protein transport</keyword>
<dbReference type="OrthoDB" id="421009at2759"/>
<sequence length="336" mass="37450">MSVKSAQLSYRDRTHEFVTVAERLKKSFSSAPILPSSSSKPEGSRSTVSIQSEFNKRASKIGYGIHETSQKLAKLAKLAKRTSVFDDPTMEIQELTAVIKQDITALNSAVVDLQLLCNSQNESGNISSDTTSHSTTVVDNLKNRLMSTTKEFKEVLTMRTENLKVHENRRQLFSSTASKDSTNPFVRQRPLAARSAASASTAPPPPWANESTSSSQLFPRKQTDGEAQPLLQQQHQQQLVPLQDSYMQSRAEALQNVESTIHELSNIFTQLATMVSQQGELAIRIDENMDDTLTNVEGAQGALLKYLNSISSNRWLMIKIFFVLIVFLMIFLFFVA</sequence>
<dbReference type="GO" id="GO:0048278">
    <property type="term" value="P:vesicle docking"/>
    <property type="evidence" value="ECO:0007669"/>
    <property type="project" value="TreeGrafter"/>
</dbReference>
<dbReference type="InterPro" id="IPR045242">
    <property type="entry name" value="Syntaxin"/>
</dbReference>
<keyword evidence="3" id="KW-0813">Transport</keyword>
<dbReference type="InterPro" id="IPR006012">
    <property type="entry name" value="Syntaxin/epimorphin_CS"/>
</dbReference>
<organism evidence="12 13">
    <name type="scientific">Tetracentron sinense</name>
    <name type="common">Spur-leaf</name>
    <dbReference type="NCBI Taxonomy" id="13715"/>
    <lineage>
        <taxon>Eukaryota</taxon>
        <taxon>Viridiplantae</taxon>
        <taxon>Streptophyta</taxon>
        <taxon>Embryophyta</taxon>
        <taxon>Tracheophyta</taxon>
        <taxon>Spermatophyta</taxon>
        <taxon>Magnoliopsida</taxon>
        <taxon>Trochodendrales</taxon>
        <taxon>Trochodendraceae</taxon>
        <taxon>Tetracentron</taxon>
    </lineage>
</organism>
<evidence type="ECO:0000256" key="2">
    <source>
        <dbReference type="ARBA" id="ARBA00009063"/>
    </source>
</evidence>
<comment type="similarity">
    <text evidence="2">Belongs to the syntaxin family.</text>
</comment>
<evidence type="ECO:0000256" key="4">
    <source>
        <dbReference type="ARBA" id="ARBA00022692"/>
    </source>
</evidence>
<evidence type="ECO:0000256" key="5">
    <source>
        <dbReference type="ARBA" id="ARBA00022927"/>
    </source>
</evidence>
<keyword evidence="8 10" id="KW-0472">Membrane</keyword>
<evidence type="ECO:0000256" key="10">
    <source>
        <dbReference type="SAM" id="Phobius"/>
    </source>
</evidence>
<dbReference type="GO" id="GO:0000139">
    <property type="term" value="C:Golgi membrane"/>
    <property type="evidence" value="ECO:0007669"/>
    <property type="project" value="TreeGrafter"/>
</dbReference>
<feature type="compositionally biased region" description="Low complexity" evidence="9">
    <location>
        <begin position="191"/>
        <end position="201"/>
    </location>
</feature>
<dbReference type="PANTHER" id="PTHR19957">
    <property type="entry name" value="SYNTAXIN"/>
    <property type="match status" value="1"/>
</dbReference>
<evidence type="ECO:0000313" key="13">
    <source>
        <dbReference type="Proteomes" id="UP000655225"/>
    </source>
</evidence>
<dbReference type="GO" id="GO:0006906">
    <property type="term" value="P:vesicle fusion"/>
    <property type="evidence" value="ECO:0007669"/>
    <property type="project" value="TreeGrafter"/>
</dbReference>
<proteinExistence type="inferred from homology"/>
<dbReference type="InterPro" id="IPR010989">
    <property type="entry name" value="SNARE"/>
</dbReference>
<dbReference type="GO" id="GO:0005484">
    <property type="term" value="F:SNAP receptor activity"/>
    <property type="evidence" value="ECO:0007669"/>
    <property type="project" value="InterPro"/>
</dbReference>
<comment type="subcellular location">
    <subcellularLocation>
        <location evidence="1">Membrane</location>
        <topology evidence="1">Single-pass type IV membrane protein</topology>
    </subcellularLocation>
</comment>
<dbReference type="SMART" id="SM00397">
    <property type="entry name" value="t_SNARE"/>
    <property type="match status" value="1"/>
</dbReference>
<dbReference type="CDD" id="cd15844">
    <property type="entry name" value="SNARE_syntaxin5"/>
    <property type="match status" value="1"/>
</dbReference>
<feature type="transmembrane region" description="Helical" evidence="10">
    <location>
        <begin position="315"/>
        <end position="335"/>
    </location>
</feature>
<dbReference type="PROSITE" id="PS00914">
    <property type="entry name" value="SYNTAXIN"/>
    <property type="match status" value="1"/>
</dbReference>
<dbReference type="GO" id="GO:0000149">
    <property type="term" value="F:SNARE binding"/>
    <property type="evidence" value="ECO:0007669"/>
    <property type="project" value="TreeGrafter"/>
</dbReference>
<evidence type="ECO:0000256" key="3">
    <source>
        <dbReference type="ARBA" id="ARBA00022448"/>
    </source>
</evidence>
<feature type="domain" description="T-SNARE coiled-coil homology" evidence="11">
    <location>
        <begin position="244"/>
        <end position="306"/>
    </location>
</feature>
<comment type="caution">
    <text evidence="12">The sequence shown here is derived from an EMBL/GenBank/DDBJ whole genome shotgun (WGS) entry which is preliminary data.</text>
</comment>
<dbReference type="PANTHER" id="PTHR19957:SF3">
    <property type="entry name" value="SYNTAXIN-5"/>
    <property type="match status" value="1"/>
</dbReference>
<dbReference type="AlphaFoldDB" id="A0A835DKL0"/>
<accession>A0A835DKL0</accession>
<dbReference type="GO" id="GO:0006886">
    <property type="term" value="P:intracellular protein transport"/>
    <property type="evidence" value="ECO:0007669"/>
    <property type="project" value="InterPro"/>
</dbReference>
<reference evidence="12 13" key="1">
    <citation type="submission" date="2020-04" db="EMBL/GenBank/DDBJ databases">
        <title>Plant Genome Project.</title>
        <authorList>
            <person name="Zhang R.-G."/>
        </authorList>
    </citation>
    <scope>NUCLEOTIDE SEQUENCE [LARGE SCALE GENOMIC DNA]</scope>
    <source>
        <strain evidence="12">YNK0</strain>
        <tissue evidence="12">Leaf</tissue>
    </source>
</reference>
<dbReference type="SUPFAM" id="SSF47661">
    <property type="entry name" value="t-snare proteins"/>
    <property type="match status" value="1"/>
</dbReference>
<dbReference type="Gene3D" id="1.20.58.70">
    <property type="match status" value="1"/>
</dbReference>
<evidence type="ECO:0000259" key="11">
    <source>
        <dbReference type="PROSITE" id="PS50192"/>
    </source>
</evidence>
<dbReference type="Proteomes" id="UP000655225">
    <property type="component" value="Unassembled WGS sequence"/>
</dbReference>
<evidence type="ECO:0000256" key="9">
    <source>
        <dbReference type="SAM" id="MobiDB-lite"/>
    </source>
</evidence>
<keyword evidence="4 10" id="KW-0812">Transmembrane</keyword>